<feature type="transmembrane region" description="Helical" evidence="6">
    <location>
        <begin position="12"/>
        <end position="33"/>
    </location>
</feature>
<evidence type="ECO:0000256" key="4">
    <source>
        <dbReference type="ARBA" id="ARBA00022989"/>
    </source>
</evidence>
<feature type="transmembrane region" description="Helical" evidence="6">
    <location>
        <begin position="80"/>
        <end position="104"/>
    </location>
</feature>
<keyword evidence="8" id="KW-1185">Reference proteome</keyword>
<feature type="transmembrane region" description="Helical" evidence="6">
    <location>
        <begin position="357"/>
        <end position="378"/>
    </location>
</feature>
<dbReference type="PANTHER" id="PTHR30250:SF11">
    <property type="entry name" value="O-ANTIGEN TRANSPORTER-RELATED"/>
    <property type="match status" value="1"/>
</dbReference>
<dbReference type="InterPro" id="IPR002797">
    <property type="entry name" value="Polysacc_synth"/>
</dbReference>
<keyword evidence="3 6" id="KW-0812">Transmembrane</keyword>
<name>A0A5C1QC04_9SPIO</name>
<accession>A0A5C1QC04</accession>
<evidence type="ECO:0000256" key="3">
    <source>
        <dbReference type="ARBA" id="ARBA00022692"/>
    </source>
</evidence>
<feature type="transmembrane region" description="Helical" evidence="6">
    <location>
        <begin position="173"/>
        <end position="195"/>
    </location>
</feature>
<comment type="subcellular location">
    <subcellularLocation>
        <location evidence="1">Cell membrane</location>
        <topology evidence="1">Multi-pass membrane protein</topology>
    </subcellularLocation>
</comment>
<dbReference type="Pfam" id="PF01943">
    <property type="entry name" value="Polysacc_synt"/>
    <property type="match status" value="1"/>
</dbReference>
<dbReference type="EMBL" id="CP035807">
    <property type="protein sequence ID" value="QEN05613.1"/>
    <property type="molecule type" value="Genomic_DNA"/>
</dbReference>
<dbReference type="KEGG" id="sper:EW093_13130"/>
<proteinExistence type="predicted"/>
<evidence type="ECO:0000256" key="6">
    <source>
        <dbReference type="SAM" id="Phobius"/>
    </source>
</evidence>
<keyword evidence="2" id="KW-1003">Cell membrane</keyword>
<dbReference type="InterPro" id="IPR050833">
    <property type="entry name" value="Poly_Biosynth_Transport"/>
</dbReference>
<sequence length="468" mass="53563">MINRNKNFLESLLTFSLGPFISALLGFLFIPLTTKLISPVEYGKGSFFITIVNLISLVIILGLDQSYVRFFNESNDKKKLLYNSVFIPILLSVLIGFCLILFWKPLSIFLFSESDFYIMFLLSVSLLFSILLRFSSLVIRMKEKGSLFSIFTIVNKIVLILVLFLWAKYVSDRMIAVVMSYVISLFVIFFLQILVEKKEWNFDHFTPSLDEQKAILKFGLPLIVSGGLMWVLNSMDKIALRAWSDFEELGLYSNAFRIAGLLTVIQTSFTTFWIPTSYRWYTEKVDYNKFNKVSEILTLVLTLVFILIVWLKGFFRFFIDESYYDSIAMVSFLLFMPLMYTLSETTGLGISFSKKSWLSILVALIASSTNIVGNYILVPRLGGIGASISTGLSFIVFFWARTIISNRLMKLVKIKLQIIATCIMLLFACFSYGNSEFIELSKIALPLIVIVSIILIYKIKYKGLQTNV</sequence>
<keyword evidence="4 6" id="KW-1133">Transmembrane helix</keyword>
<feature type="transmembrane region" description="Helical" evidence="6">
    <location>
        <begin position="296"/>
        <end position="315"/>
    </location>
</feature>
<keyword evidence="5 6" id="KW-0472">Membrane</keyword>
<feature type="transmembrane region" description="Helical" evidence="6">
    <location>
        <begin position="384"/>
        <end position="404"/>
    </location>
</feature>
<organism evidence="7 8">
    <name type="scientific">Thiospirochaeta perfilievii</name>
    <dbReference type="NCBI Taxonomy" id="252967"/>
    <lineage>
        <taxon>Bacteria</taxon>
        <taxon>Pseudomonadati</taxon>
        <taxon>Spirochaetota</taxon>
        <taxon>Spirochaetia</taxon>
        <taxon>Spirochaetales</taxon>
        <taxon>Spirochaetaceae</taxon>
        <taxon>Thiospirochaeta</taxon>
    </lineage>
</organism>
<feature type="transmembrane region" description="Helical" evidence="6">
    <location>
        <begin position="215"/>
        <end position="235"/>
    </location>
</feature>
<dbReference type="AlphaFoldDB" id="A0A5C1QC04"/>
<feature type="transmembrane region" description="Helical" evidence="6">
    <location>
        <begin position="255"/>
        <end position="275"/>
    </location>
</feature>
<feature type="transmembrane region" description="Helical" evidence="6">
    <location>
        <begin position="116"/>
        <end position="134"/>
    </location>
</feature>
<dbReference type="RefSeq" id="WP_149568849.1">
    <property type="nucleotide sequence ID" value="NZ_CP035807.1"/>
</dbReference>
<feature type="transmembrane region" description="Helical" evidence="6">
    <location>
        <begin position="416"/>
        <end position="434"/>
    </location>
</feature>
<dbReference type="Proteomes" id="UP000323824">
    <property type="component" value="Chromosome"/>
</dbReference>
<evidence type="ECO:0000256" key="5">
    <source>
        <dbReference type="ARBA" id="ARBA00023136"/>
    </source>
</evidence>
<gene>
    <name evidence="7" type="ORF">EW093_13130</name>
</gene>
<evidence type="ECO:0000313" key="7">
    <source>
        <dbReference type="EMBL" id="QEN05613.1"/>
    </source>
</evidence>
<evidence type="ECO:0000313" key="8">
    <source>
        <dbReference type="Proteomes" id="UP000323824"/>
    </source>
</evidence>
<reference evidence="7 8" key="2">
    <citation type="submission" date="2019-09" db="EMBL/GenBank/DDBJ databases">
        <title>Complete Genome Sequence and Methylome Analysis of free living Spirochaetas.</title>
        <authorList>
            <person name="Leshcheva N."/>
            <person name="Mikheeva N."/>
        </authorList>
    </citation>
    <scope>NUCLEOTIDE SEQUENCE [LARGE SCALE GENOMIC DNA]</scope>
    <source>
        <strain evidence="7 8">P</strain>
    </source>
</reference>
<feature type="transmembrane region" description="Helical" evidence="6">
    <location>
        <begin position="146"/>
        <end position="167"/>
    </location>
</feature>
<reference evidence="7 8" key="1">
    <citation type="submission" date="2019-02" db="EMBL/GenBank/DDBJ databases">
        <authorList>
            <person name="Fomenkov A."/>
            <person name="Dubinina G."/>
            <person name="Grabovich M."/>
            <person name="Vincze T."/>
            <person name="Roberts R.J."/>
        </authorList>
    </citation>
    <scope>NUCLEOTIDE SEQUENCE [LARGE SCALE GENOMIC DNA]</scope>
    <source>
        <strain evidence="7 8">P</strain>
    </source>
</reference>
<feature type="transmembrane region" description="Helical" evidence="6">
    <location>
        <begin position="440"/>
        <end position="457"/>
    </location>
</feature>
<dbReference type="GO" id="GO:0005886">
    <property type="term" value="C:plasma membrane"/>
    <property type="evidence" value="ECO:0007669"/>
    <property type="project" value="UniProtKB-SubCell"/>
</dbReference>
<evidence type="ECO:0000256" key="2">
    <source>
        <dbReference type="ARBA" id="ARBA00022475"/>
    </source>
</evidence>
<feature type="transmembrane region" description="Helical" evidence="6">
    <location>
        <begin position="45"/>
        <end position="68"/>
    </location>
</feature>
<dbReference type="OrthoDB" id="6017905at2"/>
<feature type="transmembrane region" description="Helical" evidence="6">
    <location>
        <begin position="327"/>
        <end position="350"/>
    </location>
</feature>
<dbReference type="PANTHER" id="PTHR30250">
    <property type="entry name" value="PST FAMILY PREDICTED COLANIC ACID TRANSPORTER"/>
    <property type="match status" value="1"/>
</dbReference>
<protein>
    <submittedName>
        <fullName evidence="7">Uncharacterized protein</fullName>
    </submittedName>
</protein>
<evidence type="ECO:0000256" key="1">
    <source>
        <dbReference type="ARBA" id="ARBA00004651"/>
    </source>
</evidence>